<evidence type="ECO:0000313" key="1">
    <source>
        <dbReference type="EMBL" id="MPL94604.1"/>
    </source>
</evidence>
<comment type="caution">
    <text evidence="1">The sequence shown here is derived from an EMBL/GenBank/DDBJ whole genome shotgun (WGS) entry which is preliminary data.</text>
</comment>
<reference evidence="1" key="1">
    <citation type="submission" date="2019-08" db="EMBL/GenBank/DDBJ databases">
        <authorList>
            <person name="Kucharzyk K."/>
            <person name="Murdoch R.W."/>
            <person name="Higgins S."/>
            <person name="Loffler F."/>
        </authorList>
    </citation>
    <scope>NUCLEOTIDE SEQUENCE</scope>
</reference>
<gene>
    <name evidence="1" type="ORF">SDC9_40759</name>
</gene>
<dbReference type="EMBL" id="VSSQ01000435">
    <property type="protein sequence ID" value="MPL94604.1"/>
    <property type="molecule type" value="Genomic_DNA"/>
</dbReference>
<protein>
    <submittedName>
        <fullName evidence="1">Uncharacterized protein</fullName>
    </submittedName>
</protein>
<accession>A0A644VT67</accession>
<organism evidence="1">
    <name type="scientific">bioreactor metagenome</name>
    <dbReference type="NCBI Taxonomy" id="1076179"/>
    <lineage>
        <taxon>unclassified sequences</taxon>
        <taxon>metagenomes</taxon>
        <taxon>ecological metagenomes</taxon>
    </lineage>
</organism>
<name>A0A644VT67_9ZZZZ</name>
<dbReference type="AlphaFoldDB" id="A0A644VT67"/>
<proteinExistence type="predicted"/>
<sequence length="134" mass="14602">MRADVQISWRAANSHIVAPVFLRRHAAQDYANARPSPPFPAERRRALLCNALEMLRSLCAGSSGIGTGMARQRQTTASKLRLVTETTDEAVARVAGTRNPDPRLADLVRQLARQAAGDFVQQETARLAGGRLPD</sequence>